<protein>
    <recommendedName>
        <fullName evidence="2">histidine kinase</fullName>
        <ecNumber evidence="2">2.7.13.3</ecNumber>
    </recommendedName>
</protein>
<dbReference type="SMART" id="SM00086">
    <property type="entry name" value="PAC"/>
    <property type="match status" value="2"/>
</dbReference>
<dbReference type="Pfam" id="PF00512">
    <property type="entry name" value="HisKA"/>
    <property type="match status" value="1"/>
</dbReference>
<keyword evidence="4" id="KW-0418">Kinase</keyword>
<evidence type="ECO:0000256" key="7">
    <source>
        <dbReference type="SAM" id="MobiDB-lite"/>
    </source>
</evidence>
<dbReference type="Gene3D" id="1.10.287.130">
    <property type="match status" value="1"/>
</dbReference>
<dbReference type="CDD" id="cd00156">
    <property type="entry name" value="REC"/>
    <property type="match status" value="1"/>
</dbReference>
<dbReference type="PROSITE" id="PS50110">
    <property type="entry name" value="RESPONSE_REGULATORY"/>
    <property type="match status" value="1"/>
</dbReference>
<gene>
    <name evidence="12" type="ORF">SAMN04488067_10868</name>
</gene>
<dbReference type="InterPro" id="IPR050736">
    <property type="entry name" value="Sensor_HK_Regulatory"/>
</dbReference>
<accession>A0A1G7NSM6</accession>
<dbReference type="Gene3D" id="3.30.450.20">
    <property type="entry name" value="PAS domain"/>
    <property type="match status" value="2"/>
</dbReference>
<dbReference type="GO" id="GO:0006355">
    <property type="term" value="P:regulation of DNA-templated transcription"/>
    <property type="evidence" value="ECO:0007669"/>
    <property type="project" value="InterPro"/>
</dbReference>
<dbReference type="Pfam" id="PF00072">
    <property type="entry name" value="Response_reg"/>
    <property type="match status" value="1"/>
</dbReference>
<feature type="domain" description="Response regulatory" evidence="9">
    <location>
        <begin position="6"/>
        <end position="122"/>
    </location>
</feature>
<evidence type="ECO:0000259" key="11">
    <source>
        <dbReference type="PROSITE" id="PS50113"/>
    </source>
</evidence>
<name>A0A1G7NSM6_9EURY</name>
<evidence type="ECO:0000256" key="1">
    <source>
        <dbReference type="ARBA" id="ARBA00000085"/>
    </source>
</evidence>
<dbReference type="SUPFAM" id="SSF55874">
    <property type="entry name" value="ATPase domain of HSP90 chaperone/DNA topoisomerase II/histidine kinase"/>
    <property type="match status" value="1"/>
</dbReference>
<dbReference type="InterPro" id="IPR001610">
    <property type="entry name" value="PAC"/>
</dbReference>
<dbReference type="SMART" id="SM00387">
    <property type="entry name" value="HATPase_c"/>
    <property type="match status" value="1"/>
</dbReference>
<dbReference type="InterPro" id="IPR029016">
    <property type="entry name" value="GAF-like_dom_sf"/>
</dbReference>
<evidence type="ECO:0000256" key="5">
    <source>
        <dbReference type="ARBA" id="ARBA00023012"/>
    </source>
</evidence>
<dbReference type="SMART" id="SM00448">
    <property type="entry name" value="REC"/>
    <property type="match status" value="1"/>
</dbReference>
<dbReference type="InterPro" id="IPR013767">
    <property type="entry name" value="PAS_fold"/>
</dbReference>
<evidence type="ECO:0000259" key="10">
    <source>
        <dbReference type="PROSITE" id="PS50112"/>
    </source>
</evidence>
<evidence type="ECO:0000259" key="9">
    <source>
        <dbReference type="PROSITE" id="PS50110"/>
    </source>
</evidence>
<dbReference type="SUPFAM" id="SSF52172">
    <property type="entry name" value="CheY-like"/>
    <property type="match status" value="1"/>
</dbReference>
<evidence type="ECO:0000256" key="6">
    <source>
        <dbReference type="PROSITE-ProRule" id="PRU00169"/>
    </source>
</evidence>
<keyword evidence="6" id="KW-0597">Phosphoprotein</keyword>
<dbReference type="InterPro" id="IPR011006">
    <property type="entry name" value="CheY-like_superfamily"/>
</dbReference>
<reference evidence="12 13" key="1">
    <citation type="submission" date="2016-10" db="EMBL/GenBank/DDBJ databases">
        <authorList>
            <person name="Varghese N."/>
            <person name="Submissions S."/>
        </authorList>
    </citation>
    <scope>NUCLEOTIDE SEQUENCE [LARGE SCALE GENOMIC DNA]</scope>
    <source>
        <strain evidence="12 13">CGMCC 1.3527</strain>
    </source>
</reference>
<dbReference type="CDD" id="cd00130">
    <property type="entry name" value="PAS"/>
    <property type="match status" value="2"/>
</dbReference>
<evidence type="ECO:0000313" key="13">
    <source>
        <dbReference type="Proteomes" id="UP000324020"/>
    </source>
</evidence>
<feature type="domain" description="Histidine kinase" evidence="8">
    <location>
        <begin position="709"/>
        <end position="927"/>
    </location>
</feature>
<evidence type="ECO:0000256" key="4">
    <source>
        <dbReference type="ARBA" id="ARBA00022777"/>
    </source>
</evidence>
<dbReference type="AlphaFoldDB" id="A0A1G7NSM6"/>
<dbReference type="InterPro" id="IPR003661">
    <property type="entry name" value="HisK_dim/P_dom"/>
</dbReference>
<keyword evidence="3" id="KW-0808">Transferase</keyword>
<dbReference type="PANTHER" id="PTHR43711">
    <property type="entry name" value="TWO-COMPONENT HISTIDINE KINASE"/>
    <property type="match status" value="1"/>
</dbReference>
<evidence type="ECO:0000256" key="2">
    <source>
        <dbReference type="ARBA" id="ARBA00012438"/>
    </source>
</evidence>
<organism evidence="12 13">
    <name type="scientific">Halorubrum xinjiangense</name>
    <dbReference type="NCBI Taxonomy" id="261291"/>
    <lineage>
        <taxon>Archaea</taxon>
        <taxon>Methanobacteriati</taxon>
        <taxon>Methanobacteriota</taxon>
        <taxon>Stenosarchaea group</taxon>
        <taxon>Halobacteria</taxon>
        <taxon>Halobacteriales</taxon>
        <taxon>Haloferacaceae</taxon>
        <taxon>Halorubrum</taxon>
    </lineage>
</organism>
<dbReference type="SUPFAM" id="SSF55781">
    <property type="entry name" value="GAF domain-like"/>
    <property type="match status" value="2"/>
</dbReference>
<evidence type="ECO:0000313" key="12">
    <source>
        <dbReference type="EMBL" id="SDF76299.1"/>
    </source>
</evidence>
<feature type="modified residue" description="4-aspartylphosphate" evidence="6">
    <location>
        <position position="57"/>
    </location>
</feature>
<dbReference type="SMART" id="SM00091">
    <property type="entry name" value="PAS"/>
    <property type="match status" value="2"/>
</dbReference>
<feature type="compositionally biased region" description="Basic and acidic residues" evidence="7">
    <location>
        <begin position="839"/>
        <end position="851"/>
    </location>
</feature>
<dbReference type="InterPro" id="IPR036890">
    <property type="entry name" value="HATPase_C_sf"/>
</dbReference>
<comment type="catalytic activity">
    <reaction evidence="1">
        <text>ATP + protein L-histidine = ADP + protein N-phospho-L-histidine.</text>
        <dbReference type="EC" id="2.7.13.3"/>
    </reaction>
</comment>
<dbReference type="Gene3D" id="3.30.450.40">
    <property type="match status" value="2"/>
</dbReference>
<dbReference type="InterPro" id="IPR036097">
    <property type="entry name" value="HisK_dim/P_sf"/>
</dbReference>
<feature type="domain" description="PAS" evidence="10">
    <location>
        <begin position="254"/>
        <end position="324"/>
    </location>
</feature>
<dbReference type="InterPro" id="IPR000014">
    <property type="entry name" value="PAS"/>
</dbReference>
<dbReference type="PROSITE" id="PS50109">
    <property type="entry name" value="HIS_KIN"/>
    <property type="match status" value="1"/>
</dbReference>
<dbReference type="Gene3D" id="3.40.50.2300">
    <property type="match status" value="1"/>
</dbReference>
<dbReference type="InterPro" id="IPR035965">
    <property type="entry name" value="PAS-like_dom_sf"/>
</dbReference>
<dbReference type="PROSITE" id="PS50112">
    <property type="entry name" value="PAS"/>
    <property type="match status" value="2"/>
</dbReference>
<dbReference type="EMBL" id="FNBO01000008">
    <property type="protein sequence ID" value="SDF76299.1"/>
    <property type="molecule type" value="Genomic_DNA"/>
</dbReference>
<dbReference type="RefSeq" id="WP_149798955.1">
    <property type="nucleotide sequence ID" value="NZ_FNBO01000008.1"/>
</dbReference>
<sequence length="933" mass="101634">MSDRIPVLLVDDDPDLRAVTASYLEREADRIAVETALDAAAGLDVLADREVECVVSDYEMPGTDGLEFLATVRERYPELPFILFTGRGSEEVASEAISAGVTDYLQKRGGTERYERLANRIVEAVEKRRAERDAERAIGQFRAVAEGASDAILSIDTDSVIRFANPAVESVFGYEPSELEGEPLTTLMPERHREDHREAVDRYLASGERGVDWSDVRFNALHRDGREIPVSVSYGEFSADGERQFVGVIRDDSERDRHRAFIEHAGDVVAVLSSEWRFRYLSPSCESVTGHAPSDLIGERSLDYVHPHDREAVKAAFGDVRAGGDPPTAEYRFETADGEYRWLESVGSDRIETDGVEGYVVTTRDVSARKERERTLARLREWTRELNYTRTTDEAAQLAVEAVDDLIDAGLSGIHLRTEDGDRLEPAALGESVPSMFETQPAYDRDEPPGTRAALAWDAFEGEESVVIDELSSYESLDEASPAESLVLRPIGGHGLFVVSAPEPHVFSDTDVLVAEILSGHLEAALDRIERESRVERLHGATRTLVRAESREEIAERAVEAATDVLGFSIVTVRVHDEAAGGLVPSAVSPEAEELLPDRETFTPDGGSLNWGAFEAGETRMYDDIRAADALDADTALRSLLIVPIGEYGTIAIGETEPGVFDGVDEYLAGILATAAETAFQAEARTRRLAERTAELEHQNDRLEEFAGVVSHDLRNPLEVARGRTELAREECDSEHLTAVERAHDRMTALIDDLLTLAREGDPVTDAEPVDLGRVVGSCWRTVDTRGATLRNEAEGTVVADEGRLKQLLENLIRNSVEHGSTGSEGRSPSSNQAPPGDSRTESGDAVEHGGGDVTVTVGTLPDGFYVSDDGPGIDPARREAVFDAGHSTSQSGTGFGLRIVEQVADAHGWSVRAVESEAGGARFEVTGVESAN</sequence>
<dbReference type="InterPro" id="IPR001789">
    <property type="entry name" value="Sig_transdc_resp-reg_receiver"/>
</dbReference>
<dbReference type="InterPro" id="IPR013655">
    <property type="entry name" value="PAS_fold_3"/>
</dbReference>
<keyword evidence="13" id="KW-1185">Reference proteome</keyword>
<evidence type="ECO:0000256" key="3">
    <source>
        <dbReference type="ARBA" id="ARBA00022679"/>
    </source>
</evidence>
<dbReference type="InterPro" id="IPR000700">
    <property type="entry name" value="PAS-assoc_C"/>
</dbReference>
<dbReference type="InterPro" id="IPR003594">
    <property type="entry name" value="HATPase_dom"/>
</dbReference>
<dbReference type="PROSITE" id="PS50113">
    <property type="entry name" value="PAC"/>
    <property type="match status" value="1"/>
</dbReference>
<proteinExistence type="predicted"/>
<dbReference type="Pfam" id="PF08447">
    <property type="entry name" value="PAS_3"/>
    <property type="match status" value="1"/>
</dbReference>
<dbReference type="PANTHER" id="PTHR43711:SF1">
    <property type="entry name" value="HISTIDINE KINASE 1"/>
    <property type="match status" value="1"/>
</dbReference>
<dbReference type="SUPFAM" id="SSF47384">
    <property type="entry name" value="Homodimeric domain of signal transducing histidine kinase"/>
    <property type="match status" value="1"/>
</dbReference>
<feature type="domain" description="PAS" evidence="10">
    <location>
        <begin position="137"/>
        <end position="207"/>
    </location>
</feature>
<dbReference type="CDD" id="cd00082">
    <property type="entry name" value="HisKA"/>
    <property type="match status" value="1"/>
</dbReference>
<dbReference type="Proteomes" id="UP000324020">
    <property type="component" value="Unassembled WGS sequence"/>
</dbReference>
<feature type="compositionally biased region" description="Polar residues" evidence="7">
    <location>
        <begin position="818"/>
        <end position="834"/>
    </location>
</feature>
<dbReference type="OrthoDB" id="342253at2157"/>
<dbReference type="SUPFAM" id="SSF55785">
    <property type="entry name" value="PYP-like sensor domain (PAS domain)"/>
    <property type="match status" value="2"/>
</dbReference>
<dbReference type="NCBIfam" id="TIGR00229">
    <property type="entry name" value="sensory_box"/>
    <property type="match status" value="2"/>
</dbReference>
<dbReference type="InterPro" id="IPR003018">
    <property type="entry name" value="GAF"/>
</dbReference>
<keyword evidence="5" id="KW-0902">Two-component regulatory system</keyword>
<evidence type="ECO:0000259" key="8">
    <source>
        <dbReference type="PROSITE" id="PS50109"/>
    </source>
</evidence>
<dbReference type="Pfam" id="PF02518">
    <property type="entry name" value="HATPase_c"/>
    <property type="match status" value="1"/>
</dbReference>
<dbReference type="SMART" id="SM00388">
    <property type="entry name" value="HisKA"/>
    <property type="match status" value="1"/>
</dbReference>
<dbReference type="Gene3D" id="3.30.565.10">
    <property type="entry name" value="Histidine kinase-like ATPase, C-terminal domain"/>
    <property type="match status" value="1"/>
</dbReference>
<feature type="region of interest" description="Disordered" evidence="7">
    <location>
        <begin position="818"/>
        <end position="864"/>
    </location>
</feature>
<dbReference type="EC" id="2.7.13.3" evidence="2"/>
<dbReference type="Pfam" id="PF00989">
    <property type="entry name" value="PAS"/>
    <property type="match status" value="1"/>
</dbReference>
<dbReference type="GO" id="GO:0000155">
    <property type="term" value="F:phosphorelay sensor kinase activity"/>
    <property type="evidence" value="ECO:0007669"/>
    <property type="project" value="InterPro"/>
</dbReference>
<feature type="domain" description="PAC" evidence="11">
    <location>
        <begin position="327"/>
        <end position="378"/>
    </location>
</feature>
<dbReference type="InterPro" id="IPR005467">
    <property type="entry name" value="His_kinase_dom"/>
</dbReference>
<dbReference type="Pfam" id="PF13185">
    <property type="entry name" value="GAF_2"/>
    <property type="match status" value="2"/>
</dbReference>